<feature type="coiled-coil region" evidence="1">
    <location>
        <begin position="7"/>
        <end position="41"/>
    </location>
</feature>
<accession>A0A9P4XZC4</accession>
<name>A0A9P4XZC4_CRYP1</name>
<dbReference type="GeneID" id="63842844"/>
<organism evidence="3 4">
    <name type="scientific">Cryphonectria parasitica (strain ATCC 38755 / EP155)</name>
    <dbReference type="NCBI Taxonomy" id="660469"/>
    <lineage>
        <taxon>Eukaryota</taxon>
        <taxon>Fungi</taxon>
        <taxon>Dikarya</taxon>
        <taxon>Ascomycota</taxon>
        <taxon>Pezizomycotina</taxon>
        <taxon>Sordariomycetes</taxon>
        <taxon>Sordariomycetidae</taxon>
        <taxon>Diaporthales</taxon>
        <taxon>Cryphonectriaceae</taxon>
        <taxon>Cryphonectria-Endothia species complex</taxon>
        <taxon>Cryphonectria</taxon>
    </lineage>
</organism>
<dbReference type="Proteomes" id="UP000803844">
    <property type="component" value="Unassembled WGS sequence"/>
</dbReference>
<dbReference type="AlphaFoldDB" id="A0A9P4XZC4"/>
<evidence type="ECO:0000313" key="4">
    <source>
        <dbReference type="Proteomes" id="UP000803844"/>
    </source>
</evidence>
<feature type="compositionally biased region" description="Polar residues" evidence="2">
    <location>
        <begin position="93"/>
        <end position="103"/>
    </location>
</feature>
<comment type="caution">
    <text evidence="3">The sequence shown here is derived from an EMBL/GenBank/DDBJ whole genome shotgun (WGS) entry which is preliminary data.</text>
</comment>
<evidence type="ECO:0000256" key="1">
    <source>
        <dbReference type="SAM" id="Coils"/>
    </source>
</evidence>
<feature type="region of interest" description="Disordered" evidence="2">
    <location>
        <begin position="93"/>
        <end position="114"/>
    </location>
</feature>
<keyword evidence="1" id="KW-0175">Coiled coil</keyword>
<dbReference type="EMBL" id="MU032349">
    <property type="protein sequence ID" value="KAF3763555.1"/>
    <property type="molecule type" value="Genomic_DNA"/>
</dbReference>
<evidence type="ECO:0000256" key="2">
    <source>
        <dbReference type="SAM" id="MobiDB-lite"/>
    </source>
</evidence>
<sequence length="127" mass="14250">MSPGREVIEALARAEALELTNANAEESIDQAQATYKAASDNAIRWAQSKRAQADTLQRRHEEFCKGFQSAIDRLRSHIDILCRENTRLWSDNSTLKSDNTTLRSDNRKLQAHGPGGIRKKLTIARSS</sequence>
<reference evidence="3" key="1">
    <citation type="journal article" date="2020" name="Phytopathology">
        <title>Genome sequence of the chestnut blight fungus Cryphonectria parasitica EP155: A fundamental resource for an archetypical invasive plant pathogen.</title>
        <authorList>
            <person name="Crouch J.A."/>
            <person name="Dawe A."/>
            <person name="Aerts A."/>
            <person name="Barry K."/>
            <person name="Churchill A.C.L."/>
            <person name="Grimwood J."/>
            <person name="Hillman B."/>
            <person name="Milgroom M.G."/>
            <person name="Pangilinan J."/>
            <person name="Smith M."/>
            <person name="Salamov A."/>
            <person name="Schmutz J."/>
            <person name="Yadav J."/>
            <person name="Grigoriev I.V."/>
            <person name="Nuss D."/>
        </authorList>
    </citation>
    <scope>NUCLEOTIDE SEQUENCE</scope>
    <source>
        <strain evidence="3">EP155</strain>
    </source>
</reference>
<protein>
    <submittedName>
        <fullName evidence="3">Uncharacterized protein</fullName>
    </submittedName>
</protein>
<gene>
    <name evidence="3" type="ORF">M406DRAFT_74147</name>
</gene>
<proteinExistence type="predicted"/>
<keyword evidence="4" id="KW-1185">Reference proteome</keyword>
<evidence type="ECO:0000313" key="3">
    <source>
        <dbReference type="EMBL" id="KAF3763555.1"/>
    </source>
</evidence>
<dbReference type="RefSeq" id="XP_040774516.1">
    <property type="nucleotide sequence ID" value="XM_040925715.1"/>
</dbReference>